<feature type="region of interest" description="Disordered" evidence="8">
    <location>
        <begin position="148"/>
        <end position="178"/>
    </location>
</feature>
<dbReference type="Pfam" id="PF03454">
    <property type="entry name" value="MoeA_C"/>
    <property type="match status" value="1"/>
</dbReference>
<evidence type="ECO:0000256" key="6">
    <source>
        <dbReference type="ARBA" id="ARBA00047317"/>
    </source>
</evidence>
<comment type="cofactor">
    <cofactor evidence="7">
        <name>Mg(2+)</name>
        <dbReference type="ChEBI" id="CHEBI:18420"/>
    </cofactor>
</comment>
<dbReference type="InterPro" id="IPR036425">
    <property type="entry name" value="MoaB/Mog-like_dom_sf"/>
</dbReference>
<evidence type="ECO:0000256" key="2">
    <source>
        <dbReference type="ARBA" id="ARBA00005046"/>
    </source>
</evidence>
<feature type="compositionally biased region" description="Low complexity" evidence="8">
    <location>
        <begin position="335"/>
        <end position="350"/>
    </location>
</feature>
<dbReference type="SUPFAM" id="SSF53218">
    <property type="entry name" value="Molybdenum cofactor biosynthesis proteins"/>
    <property type="match status" value="1"/>
</dbReference>
<dbReference type="UniPathway" id="UPA00344"/>
<comment type="similarity">
    <text evidence="3 7">Belongs to the MoeA family.</text>
</comment>
<feature type="compositionally biased region" description="Low complexity" evidence="8">
    <location>
        <begin position="1"/>
        <end position="30"/>
    </location>
</feature>
<keyword evidence="7 10" id="KW-0808">Transferase</keyword>
<dbReference type="PANTHER" id="PTHR10192">
    <property type="entry name" value="MOLYBDOPTERIN BIOSYNTHESIS PROTEIN"/>
    <property type="match status" value="1"/>
</dbReference>
<feature type="compositionally biased region" description="Pro residues" evidence="8">
    <location>
        <begin position="31"/>
        <end position="40"/>
    </location>
</feature>
<dbReference type="InterPro" id="IPR005110">
    <property type="entry name" value="MoeA_linker/N"/>
</dbReference>
<dbReference type="Gene3D" id="2.40.340.10">
    <property type="entry name" value="MoeA, C-terminal, domain IV"/>
    <property type="match status" value="1"/>
</dbReference>
<comment type="pathway">
    <text evidence="2 7">Cofactor biosynthesis; molybdopterin biosynthesis.</text>
</comment>
<name>A0A852ZU03_9ACTN</name>
<feature type="domain" description="MoaB/Mog" evidence="9">
    <location>
        <begin position="222"/>
        <end position="391"/>
    </location>
</feature>
<dbReference type="InterPro" id="IPR036135">
    <property type="entry name" value="MoeA_linker/N_sf"/>
</dbReference>
<comment type="catalytic activity">
    <reaction evidence="6">
        <text>adenylyl-molybdopterin + molybdate = Mo-molybdopterin + AMP + H(+)</text>
        <dbReference type="Rhea" id="RHEA:35047"/>
        <dbReference type="ChEBI" id="CHEBI:15378"/>
        <dbReference type="ChEBI" id="CHEBI:36264"/>
        <dbReference type="ChEBI" id="CHEBI:62727"/>
        <dbReference type="ChEBI" id="CHEBI:71302"/>
        <dbReference type="ChEBI" id="CHEBI:456215"/>
        <dbReference type="EC" id="2.10.1.1"/>
    </reaction>
</comment>
<sequence length="469" mass="47053">MSPGAAAGDAPAPADSQGPASHGPDSQQPAPQAPDSPAPSHPARRCSFDEARRLAAAVAPLPIRDDLPLTAAVGHVLARPLMALTDLPPFDAAAMDGWAVVGDGPWTVVGQVLAGSPPPEHLGPGQAVGIATGARMPVGATAVLRREHGSTAPGPRPGAGPVLTPTPDAVLAPGRDVRPRGLECRTGDELVPSGTPITPALVGLAAAAGYDALPAHPRPTVQLLVLGDELLTDGLPRGGRVRDALGPMLPPWLERLGARVTGCRVVGDDLPALRAALEEATADVVVTTGGTASGPVDHVHRALELVGGRLVVDEVMVRPGHPMLLARLPGRGPDTQAGGTQAGGTQARGTQGEGIPTPGTPAPTRHLVGLPGNPLAAVAGVVTLLAPLLRALAGSPEPGSFPAEAAADLPGHPHDTRLLPVVLSEWGAAPVEHTGPGMLRGLATADGLAVVPAPGARRGDVVEIMEVPT</sequence>
<dbReference type="Pfam" id="PF03453">
    <property type="entry name" value="MoeA_N"/>
    <property type="match status" value="1"/>
</dbReference>
<dbReference type="Pfam" id="PF00994">
    <property type="entry name" value="MoCF_biosynth"/>
    <property type="match status" value="1"/>
</dbReference>
<evidence type="ECO:0000256" key="1">
    <source>
        <dbReference type="ARBA" id="ARBA00002901"/>
    </source>
</evidence>
<dbReference type="SUPFAM" id="SSF63867">
    <property type="entry name" value="MoeA C-terminal domain-like"/>
    <property type="match status" value="1"/>
</dbReference>
<reference evidence="10 11" key="1">
    <citation type="submission" date="2020-07" db="EMBL/GenBank/DDBJ databases">
        <title>Sequencing the genomes of 1000 actinobacteria strains.</title>
        <authorList>
            <person name="Klenk H.-P."/>
        </authorList>
    </citation>
    <scope>NUCLEOTIDE SEQUENCE [LARGE SCALE GENOMIC DNA]</scope>
    <source>
        <strain evidence="10 11">DSM 42178</strain>
    </source>
</reference>
<evidence type="ECO:0000256" key="5">
    <source>
        <dbReference type="ARBA" id="ARBA00023150"/>
    </source>
</evidence>
<dbReference type="InterPro" id="IPR005111">
    <property type="entry name" value="MoeA_C_domain_IV"/>
</dbReference>
<dbReference type="GO" id="GO:0005829">
    <property type="term" value="C:cytosol"/>
    <property type="evidence" value="ECO:0007669"/>
    <property type="project" value="TreeGrafter"/>
</dbReference>
<dbReference type="AlphaFoldDB" id="A0A852ZU03"/>
<comment type="caution">
    <text evidence="10">The sequence shown here is derived from an EMBL/GenBank/DDBJ whole genome shotgun (WGS) entry which is preliminary data.</text>
</comment>
<dbReference type="Gene3D" id="3.90.105.10">
    <property type="entry name" value="Molybdopterin biosynthesis moea protein, domain 2"/>
    <property type="match status" value="1"/>
</dbReference>
<accession>A0A852ZU03</accession>
<dbReference type="Gene3D" id="3.40.980.10">
    <property type="entry name" value="MoaB/Mog-like domain"/>
    <property type="match status" value="1"/>
</dbReference>
<keyword evidence="5 7" id="KW-0501">Molybdenum cofactor biosynthesis</keyword>
<dbReference type="GO" id="GO:0046872">
    <property type="term" value="F:metal ion binding"/>
    <property type="evidence" value="ECO:0007669"/>
    <property type="project" value="UniProtKB-UniRule"/>
</dbReference>
<dbReference type="Proteomes" id="UP000567795">
    <property type="component" value="Unassembled WGS sequence"/>
</dbReference>
<protein>
    <recommendedName>
        <fullName evidence="7">Molybdopterin molybdenumtransferase</fullName>
        <ecNumber evidence="7">2.10.1.1</ecNumber>
    </recommendedName>
</protein>
<evidence type="ECO:0000313" key="10">
    <source>
        <dbReference type="EMBL" id="NYI05355.1"/>
    </source>
</evidence>
<dbReference type="RefSeq" id="WP_179814106.1">
    <property type="nucleotide sequence ID" value="NZ_JACBZD010000001.1"/>
</dbReference>
<dbReference type="PANTHER" id="PTHR10192:SF5">
    <property type="entry name" value="GEPHYRIN"/>
    <property type="match status" value="1"/>
</dbReference>
<gene>
    <name evidence="10" type="ORF">FHU37_002298</name>
</gene>
<dbReference type="InterPro" id="IPR038987">
    <property type="entry name" value="MoeA-like"/>
</dbReference>
<keyword evidence="7" id="KW-0479">Metal-binding</keyword>
<dbReference type="SMART" id="SM00852">
    <property type="entry name" value="MoCF_biosynth"/>
    <property type="match status" value="1"/>
</dbReference>
<proteinExistence type="inferred from homology"/>
<keyword evidence="7" id="KW-0460">Magnesium</keyword>
<dbReference type="SUPFAM" id="SSF63882">
    <property type="entry name" value="MoeA N-terminal region -like"/>
    <property type="match status" value="1"/>
</dbReference>
<dbReference type="EC" id="2.10.1.1" evidence="7"/>
<dbReference type="GO" id="GO:0061599">
    <property type="term" value="F:molybdopterin molybdotransferase activity"/>
    <property type="evidence" value="ECO:0007669"/>
    <property type="project" value="UniProtKB-UniRule"/>
</dbReference>
<dbReference type="InterPro" id="IPR036688">
    <property type="entry name" value="MoeA_C_domain_IV_sf"/>
</dbReference>
<evidence type="ECO:0000256" key="3">
    <source>
        <dbReference type="ARBA" id="ARBA00010763"/>
    </source>
</evidence>
<dbReference type="Gene3D" id="2.170.190.11">
    <property type="entry name" value="Molybdopterin biosynthesis moea protein, domain 3"/>
    <property type="match status" value="1"/>
</dbReference>
<dbReference type="GO" id="GO:0006777">
    <property type="term" value="P:Mo-molybdopterin cofactor biosynthetic process"/>
    <property type="evidence" value="ECO:0007669"/>
    <property type="project" value="UniProtKB-UniRule"/>
</dbReference>
<organism evidence="10 11">
    <name type="scientific">Allostreptomyces psammosilenae</name>
    <dbReference type="NCBI Taxonomy" id="1892865"/>
    <lineage>
        <taxon>Bacteria</taxon>
        <taxon>Bacillati</taxon>
        <taxon>Actinomycetota</taxon>
        <taxon>Actinomycetes</taxon>
        <taxon>Kitasatosporales</taxon>
        <taxon>Streptomycetaceae</taxon>
        <taxon>Allostreptomyces</taxon>
    </lineage>
</organism>
<evidence type="ECO:0000256" key="8">
    <source>
        <dbReference type="SAM" id="MobiDB-lite"/>
    </source>
</evidence>
<evidence type="ECO:0000256" key="7">
    <source>
        <dbReference type="RuleBase" id="RU365090"/>
    </source>
</evidence>
<dbReference type="InterPro" id="IPR001453">
    <property type="entry name" value="MoaB/Mog_dom"/>
</dbReference>
<dbReference type="CDD" id="cd00887">
    <property type="entry name" value="MoeA"/>
    <property type="match status" value="1"/>
</dbReference>
<evidence type="ECO:0000259" key="9">
    <source>
        <dbReference type="SMART" id="SM00852"/>
    </source>
</evidence>
<keyword evidence="11" id="KW-1185">Reference proteome</keyword>
<dbReference type="EMBL" id="JACBZD010000001">
    <property type="protein sequence ID" value="NYI05355.1"/>
    <property type="molecule type" value="Genomic_DNA"/>
</dbReference>
<evidence type="ECO:0000313" key="11">
    <source>
        <dbReference type="Proteomes" id="UP000567795"/>
    </source>
</evidence>
<evidence type="ECO:0000256" key="4">
    <source>
        <dbReference type="ARBA" id="ARBA00022505"/>
    </source>
</evidence>
<keyword evidence="4 7" id="KW-0500">Molybdenum</keyword>
<comment type="function">
    <text evidence="1 7">Catalyzes the insertion of molybdate into adenylated molybdopterin with the concomitant release of AMP.</text>
</comment>
<feature type="region of interest" description="Disordered" evidence="8">
    <location>
        <begin position="1"/>
        <end position="45"/>
    </location>
</feature>
<feature type="region of interest" description="Disordered" evidence="8">
    <location>
        <begin position="330"/>
        <end position="353"/>
    </location>
</feature>